<organism evidence="1 2">
    <name type="scientific">Streptococcus phage P9852</name>
    <dbReference type="NCBI Taxonomy" id="1971444"/>
    <lineage>
        <taxon>Viruses</taxon>
        <taxon>Duplodnaviria</taxon>
        <taxon>Heunggongvirae</taxon>
        <taxon>Uroviricota</taxon>
        <taxon>Caudoviricetes</taxon>
        <taxon>Aliceevansviridae</taxon>
        <taxon>Brussowvirus</taxon>
        <taxon>Brussowvirus bv2972</taxon>
    </lineage>
</organism>
<dbReference type="Proteomes" id="UP000222977">
    <property type="component" value="Segment"/>
</dbReference>
<name>A0A286QRP8_9CAUD</name>
<proteinExistence type="predicted"/>
<gene>
    <name evidence="1" type="ORF">P9852_27</name>
</gene>
<accession>A0A286QRP8</accession>
<evidence type="ECO:0000313" key="1">
    <source>
        <dbReference type="EMBL" id="ARU14583.1"/>
    </source>
</evidence>
<reference evidence="1 2" key="1">
    <citation type="journal article" date="2017" name="Front. Microbiol.">
        <title>Global Survey and Genome Exploration of Bacteriophages Infecting the Lactic Acid Bacterium Streptococcus thermophilus.</title>
        <authorList>
            <person name="McDonnell B."/>
            <person name="Mahony J."/>
            <person name="Hanemaaijer L."/>
            <person name="Neve H."/>
            <person name="Noben J.-P."/>
            <person name="Lugli G.A."/>
            <person name="Ventura M."/>
            <person name="Kouwen T.R."/>
            <person name="van Sinderen D."/>
        </authorList>
    </citation>
    <scope>NUCLEOTIDE SEQUENCE [LARGE SCALE GENOMIC DNA]</scope>
</reference>
<sequence>MAFAPIVIQYLKFLKNKSVFCSEYGKTKITIL</sequence>
<dbReference type="EMBL" id="KY705285">
    <property type="protein sequence ID" value="ARU14583.1"/>
    <property type="molecule type" value="Genomic_DNA"/>
</dbReference>
<protein>
    <submittedName>
        <fullName evidence="1">Uncharacterized protein</fullName>
    </submittedName>
</protein>
<evidence type="ECO:0000313" key="2">
    <source>
        <dbReference type="Proteomes" id="UP000222977"/>
    </source>
</evidence>